<evidence type="ECO:0000313" key="1">
    <source>
        <dbReference type="EMBL" id="AZG76474.1"/>
    </source>
</evidence>
<sequence>MTQSSAPDGDGRPLATIKDVTDVLGDIDDATLSAIMDLRPTIADVEEAAMWMSGDRDIFGAGAPLKDVAGEIVSLVAGDDEENLPPTI</sequence>
<protein>
    <submittedName>
        <fullName evidence="1">Uncharacterized protein</fullName>
    </submittedName>
</protein>
<dbReference type="EMBL" id="CP034086">
    <property type="protein sequence ID" value="AZG76474.1"/>
    <property type="molecule type" value="Genomic_DNA"/>
</dbReference>
<organism evidence="1 2">
    <name type="scientific">Methylocystis rosea</name>
    <dbReference type="NCBI Taxonomy" id="173366"/>
    <lineage>
        <taxon>Bacteria</taxon>
        <taxon>Pseudomonadati</taxon>
        <taxon>Pseudomonadota</taxon>
        <taxon>Alphaproteobacteria</taxon>
        <taxon>Hyphomicrobiales</taxon>
        <taxon>Methylocystaceae</taxon>
        <taxon>Methylocystis</taxon>
    </lineage>
</organism>
<dbReference type="Proteomes" id="UP000273982">
    <property type="component" value="Chromosome"/>
</dbReference>
<accession>A0A3G8M4A5</accession>
<dbReference type="RefSeq" id="WP_124738274.1">
    <property type="nucleotide sequence ID" value="NZ_CP034086.1"/>
</dbReference>
<gene>
    <name evidence="1" type="ORF">EHO51_06860</name>
</gene>
<reference evidence="1 2" key="1">
    <citation type="submission" date="2018-11" db="EMBL/GenBank/DDBJ databases">
        <title>Genome squencing of methanotrophic bacteria isolated from alkaline groundwater in Korea.</title>
        <authorList>
            <person name="Nguyen L.N."/>
        </authorList>
    </citation>
    <scope>NUCLEOTIDE SEQUENCE [LARGE SCALE GENOMIC DNA]</scope>
    <source>
        <strain evidence="1 2">GW6</strain>
    </source>
</reference>
<evidence type="ECO:0000313" key="2">
    <source>
        <dbReference type="Proteomes" id="UP000273982"/>
    </source>
</evidence>
<proteinExistence type="predicted"/>
<dbReference type="KEGG" id="mros:EHO51_06860"/>
<name>A0A3G8M4A5_9HYPH</name>
<dbReference type="AlphaFoldDB" id="A0A3G8M4A5"/>